<feature type="compositionally biased region" description="Pro residues" evidence="1">
    <location>
        <begin position="1"/>
        <end position="21"/>
    </location>
</feature>
<keyword evidence="4" id="KW-1185">Reference proteome</keyword>
<feature type="domain" description="DUF5648" evidence="2">
    <location>
        <begin position="28"/>
        <end position="108"/>
    </location>
</feature>
<feature type="non-terminal residue" evidence="3">
    <location>
        <position position="136"/>
    </location>
</feature>
<dbReference type="InterPro" id="IPR043708">
    <property type="entry name" value="DUF5648"/>
</dbReference>
<feature type="region of interest" description="Disordered" evidence="1">
    <location>
        <begin position="1"/>
        <end position="24"/>
    </location>
</feature>
<evidence type="ECO:0000313" key="3">
    <source>
        <dbReference type="EMBL" id="KIM36035.1"/>
    </source>
</evidence>
<dbReference type="Proteomes" id="UP000053424">
    <property type="component" value="Unassembled WGS sequence"/>
</dbReference>
<dbReference type="HOGENOM" id="CLU_093541_1_0_1"/>
<accession>A0A0C3BH24</accession>
<gene>
    <name evidence="3" type="ORF">M413DRAFT_428128</name>
</gene>
<dbReference type="Pfam" id="PF18885">
    <property type="entry name" value="DUF5648"/>
    <property type="match status" value="1"/>
</dbReference>
<dbReference type="OrthoDB" id="9971254at2759"/>
<evidence type="ECO:0000313" key="4">
    <source>
        <dbReference type="Proteomes" id="UP000053424"/>
    </source>
</evidence>
<reference evidence="4" key="2">
    <citation type="submission" date="2015-01" db="EMBL/GenBank/DDBJ databases">
        <title>Evolutionary Origins and Diversification of the Mycorrhizal Mutualists.</title>
        <authorList>
            <consortium name="DOE Joint Genome Institute"/>
            <consortium name="Mycorrhizal Genomics Consortium"/>
            <person name="Kohler A."/>
            <person name="Kuo A."/>
            <person name="Nagy L.G."/>
            <person name="Floudas D."/>
            <person name="Copeland A."/>
            <person name="Barry K.W."/>
            <person name="Cichocki N."/>
            <person name="Veneault-Fourrey C."/>
            <person name="LaButti K."/>
            <person name="Lindquist E.A."/>
            <person name="Lipzen A."/>
            <person name="Lundell T."/>
            <person name="Morin E."/>
            <person name="Murat C."/>
            <person name="Riley R."/>
            <person name="Ohm R."/>
            <person name="Sun H."/>
            <person name="Tunlid A."/>
            <person name="Henrissat B."/>
            <person name="Grigoriev I.V."/>
            <person name="Hibbett D.S."/>
            <person name="Martin F."/>
        </authorList>
    </citation>
    <scope>NUCLEOTIDE SEQUENCE [LARGE SCALE GENOMIC DNA]</scope>
    <source>
        <strain evidence="4">h7</strain>
    </source>
</reference>
<evidence type="ECO:0000256" key="1">
    <source>
        <dbReference type="SAM" id="MobiDB-lite"/>
    </source>
</evidence>
<protein>
    <recommendedName>
        <fullName evidence="2">DUF5648 domain-containing protein</fullName>
    </recommendedName>
</protein>
<name>A0A0C3BH24_HEBCY</name>
<dbReference type="AlphaFoldDB" id="A0A0C3BH24"/>
<evidence type="ECO:0000259" key="2">
    <source>
        <dbReference type="Pfam" id="PF18885"/>
    </source>
</evidence>
<sequence>CPPVPTPVCPSPPGPPIPSPSPACADPHKAVPLYRAYSQDARDHFYTTDKAEMDRATSSLGYTAEGITGYIFPTQQAQTVPLYRSYQPTVLDHFYTVDKAESDNAVTTLGEVFNDVLKPRCWEKKHWHYSGSPKEK</sequence>
<dbReference type="EMBL" id="KN831810">
    <property type="protein sequence ID" value="KIM36035.1"/>
    <property type="molecule type" value="Genomic_DNA"/>
</dbReference>
<reference evidence="3 4" key="1">
    <citation type="submission" date="2014-04" db="EMBL/GenBank/DDBJ databases">
        <authorList>
            <consortium name="DOE Joint Genome Institute"/>
            <person name="Kuo A."/>
            <person name="Gay G."/>
            <person name="Dore J."/>
            <person name="Kohler A."/>
            <person name="Nagy L.G."/>
            <person name="Floudas D."/>
            <person name="Copeland A."/>
            <person name="Barry K.W."/>
            <person name="Cichocki N."/>
            <person name="Veneault-Fourrey C."/>
            <person name="LaButti K."/>
            <person name="Lindquist E.A."/>
            <person name="Lipzen A."/>
            <person name="Lundell T."/>
            <person name="Morin E."/>
            <person name="Murat C."/>
            <person name="Sun H."/>
            <person name="Tunlid A."/>
            <person name="Henrissat B."/>
            <person name="Grigoriev I.V."/>
            <person name="Hibbett D.S."/>
            <person name="Martin F."/>
            <person name="Nordberg H.P."/>
            <person name="Cantor M.N."/>
            <person name="Hua S.X."/>
        </authorList>
    </citation>
    <scope>NUCLEOTIDE SEQUENCE [LARGE SCALE GENOMIC DNA]</scope>
    <source>
        <strain evidence="4">h7</strain>
    </source>
</reference>
<organism evidence="3 4">
    <name type="scientific">Hebeloma cylindrosporum</name>
    <dbReference type="NCBI Taxonomy" id="76867"/>
    <lineage>
        <taxon>Eukaryota</taxon>
        <taxon>Fungi</taxon>
        <taxon>Dikarya</taxon>
        <taxon>Basidiomycota</taxon>
        <taxon>Agaricomycotina</taxon>
        <taxon>Agaricomycetes</taxon>
        <taxon>Agaricomycetidae</taxon>
        <taxon>Agaricales</taxon>
        <taxon>Agaricineae</taxon>
        <taxon>Hymenogastraceae</taxon>
        <taxon>Hebeloma</taxon>
    </lineage>
</organism>
<proteinExistence type="predicted"/>